<dbReference type="EnsemblPlants" id="AUR62034992-RA">
    <property type="protein sequence ID" value="AUR62034992-RA:cds"/>
    <property type="gene ID" value="AUR62034992"/>
</dbReference>
<dbReference type="Pfam" id="PF24869">
    <property type="entry name" value="DUF7734"/>
    <property type="match status" value="1"/>
</dbReference>
<feature type="domain" description="DUF7734" evidence="1">
    <location>
        <begin position="119"/>
        <end position="205"/>
    </location>
</feature>
<accession>A0A803MTK1</accession>
<dbReference type="PANTHER" id="PTHR36729">
    <property type="entry name" value="EXPRESSED PROTEIN"/>
    <property type="match status" value="1"/>
</dbReference>
<sequence>MKNSFINGLKDEIKRELRMWEIESLGRAMQLTARIEEKYRGGAKGNWAHGKGVRMPCCQIQVEGVVGQMEASFPLMGCLHLRAQTGIGTRPVSLTDPARRRVRYDKEDYESYGYNEEIAILEMYSQSARGEALLVTAMVDDQQVEVLIFKGFSSCLSYGTSPDPSKSVLPQRARIMSIDRIKGPFNPNNIEYIEKGLTWETFKSRFASTNTNE</sequence>
<dbReference type="PANTHER" id="PTHR36729:SF2">
    <property type="entry name" value="EXPRESSED PROTEIN"/>
    <property type="match status" value="1"/>
</dbReference>
<dbReference type="Proteomes" id="UP000596660">
    <property type="component" value="Unplaced"/>
</dbReference>
<evidence type="ECO:0000313" key="3">
    <source>
        <dbReference type="Proteomes" id="UP000596660"/>
    </source>
</evidence>
<evidence type="ECO:0000259" key="1">
    <source>
        <dbReference type="Pfam" id="PF24869"/>
    </source>
</evidence>
<proteinExistence type="predicted"/>
<keyword evidence="3" id="KW-1185">Reference proteome</keyword>
<dbReference type="Gramene" id="AUR62034992-RA">
    <property type="protein sequence ID" value="AUR62034992-RA:cds"/>
    <property type="gene ID" value="AUR62034992"/>
</dbReference>
<evidence type="ECO:0000313" key="2">
    <source>
        <dbReference type="EnsemblPlants" id="AUR62034992-RA:cds"/>
    </source>
</evidence>
<reference evidence="2" key="1">
    <citation type="journal article" date="2017" name="Nature">
        <title>The genome of Chenopodium quinoa.</title>
        <authorList>
            <person name="Jarvis D.E."/>
            <person name="Ho Y.S."/>
            <person name="Lightfoot D.J."/>
            <person name="Schmoeckel S.M."/>
            <person name="Li B."/>
            <person name="Borm T.J.A."/>
            <person name="Ohyanagi H."/>
            <person name="Mineta K."/>
            <person name="Michell C.T."/>
            <person name="Saber N."/>
            <person name="Kharbatia N.M."/>
            <person name="Rupper R.R."/>
            <person name="Sharp A.R."/>
            <person name="Dally N."/>
            <person name="Boughton B.A."/>
            <person name="Woo Y.H."/>
            <person name="Gao G."/>
            <person name="Schijlen E.G.W.M."/>
            <person name="Guo X."/>
            <person name="Momin A.A."/>
            <person name="Negrao S."/>
            <person name="Al-Babili S."/>
            <person name="Gehring C."/>
            <person name="Roessner U."/>
            <person name="Jung C."/>
            <person name="Murphy K."/>
            <person name="Arold S.T."/>
            <person name="Gojobori T."/>
            <person name="van der Linden C.G."/>
            <person name="van Loo E.N."/>
            <person name="Jellen E.N."/>
            <person name="Maughan P.J."/>
            <person name="Tester M."/>
        </authorList>
    </citation>
    <scope>NUCLEOTIDE SEQUENCE [LARGE SCALE GENOMIC DNA]</scope>
    <source>
        <strain evidence="2">cv. PI 614886</strain>
    </source>
</reference>
<organism evidence="2 3">
    <name type="scientific">Chenopodium quinoa</name>
    <name type="common">Quinoa</name>
    <dbReference type="NCBI Taxonomy" id="63459"/>
    <lineage>
        <taxon>Eukaryota</taxon>
        <taxon>Viridiplantae</taxon>
        <taxon>Streptophyta</taxon>
        <taxon>Embryophyta</taxon>
        <taxon>Tracheophyta</taxon>
        <taxon>Spermatophyta</taxon>
        <taxon>Magnoliopsida</taxon>
        <taxon>eudicotyledons</taxon>
        <taxon>Gunneridae</taxon>
        <taxon>Pentapetalae</taxon>
        <taxon>Caryophyllales</taxon>
        <taxon>Chenopodiaceae</taxon>
        <taxon>Chenopodioideae</taxon>
        <taxon>Atripliceae</taxon>
        <taxon>Chenopodium</taxon>
    </lineage>
</organism>
<reference evidence="2" key="2">
    <citation type="submission" date="2021-03" db="UniProtKB">
        <authorList>
            <consortium name="EnsemblPlants"/>
        </authorList>
    </citation>
    <scope>IDENTIFICATION</scope>
</reference>
<name>A0A803MTK1_CHEQI</name>
<dbReference type="InterPro" id="IPR056636">
    <property type="entry name" value="DUF7734"/>
</dbReference>
<dbReference type="GO" id="GO:0009507">
    <property type="term" value="C:chloroplast"/>
    <property type="evidence" value="ECO:0007669"/>
    <property type="project" value="TreeGrafter"/>
</dbReference>
<dbReference type="AlphaFoldDB" id="A0A803MTK1"/>
<protein>
    <recommendedName>
        <fullName evidence="1">DUF7734 domain-containing protein</fullName>
    </recommendedName>
</protein>